<organism evidence="1 2">
    <name type="scientific">Bordetella hinzii</name>
    <dbReference type="NCBI Taxonomy" id="103855"/>
    <lineage>
        <taxon>Bacteria</taxon>
        <taxon>Pseudomonadati</taxon>
        <taxon>Pseudomonadota</taxon>
        <taxon>Betaproteobacteria</taxon>
        <taxon>Burkholderiales</taxon>
        <taxon>Alcaligenaceae</taxon>
        <taxon>Bordetella</taxon>
    </lineage>
</organism>
<dbReference type="KEGG" id="bhz:ACR54_00817"/>
<dbReference type="RefSeq" id="WP_029578410.1">
    <property type="nucleotide sequence ID" value="NZ_CP012076.1"/>
</dbReference>
<evidence type="ECO:0000313" key="2">
    <source>
        <dbReference type="Proteomes" id="UP000282741"/>
    </source>
</evidence>
<name>A0AAN1VEY4_9BORD</name>
<accession>A0AAN1VEY4</accession>
<reference evidence="2" key="1">
    <citation type="submission" date="2017-10" db="EMBL/GenBank/DDBJ databases">
        <title>Whole genome sequencing of various Bordetella species.</title>
        <authorList>
            <person name="Weigand M.R."/>
            <person name="Loparev V."/>
            <person name="Peng Y."/>
            <person name="Bowden K.E."/>
            <person name="Tondella M.L."/>
            <person name="Williams M.M."/>
        </authorList>
    </citation>
    <scope>NUCLEOTIDE SEQUENCE [LARGE SCALE GENOMIC DNA]</scope>
    <source>
        <strain evidence="2">H720</strain>
    </source>
</reference>
<sequence>MDILETITSHTAALRLPLYAVSLSATQKADTPIMLILHWHGFHRNEAAAGALRSVAGSAMQINQRWDDYAVIDRAMLEAAWRLGAWDVERVARPAWWRLNAPVSEALACRRAFADYSDVRQAGEAVVVEAPDQQALLELAARRGYVRWLFRPRKGGLWSQTEGDDGTLDADGGRSAPCPVPLQPEGRELRRKVVYRLGRGRDFLIR</sequence>
<dbReference type="AlphaFoldDB" id="A0AAN1VEY4"/>
<dbReference type="EMBL" id="CP024172">
    <property type="protein sequence ID" value="AZW16030.1"/>
    <property type="molecule type" value="Genomic_DNA"/>
</dbReference>
<dbReference type="GeneID" id="92996905"/>
<protein>
    <submittedName>
        <fullName evidence="1">Diguanylate cyclase</fullName>
    </submittedName>
</protein>
<evidence type="ECO:0000313" key="1">
    <source>
        <dbReference type="EMBL" id="AZW16030.1"/>
    </source>
</evidence>
<dbReference type="Proteomes" id="UP000282741">
    <property type="component" value="Chromosome"/>
</dbReference>
<proteinExistence type="predicted"/>
<gene>
    <name evidence="1" type="ORF">CS347_04135</name>
</gene>